<dbReference type="RefSeq" id="WP_243321459.1">
    <property type="nucleotide sequence ID" value="NZ_JALGCL010000003.1"/>
</dbReference>
<evidence type="ECO:0000259" key="2">
    <source>
        <dbReference type="Pfam" id="PF00675"/>
    </source>
</evidence>
<keyword evidence="5" id="KW-1185">Reference proteome</keyword>
<dbReference type="PANTHER" id="PTHR11851:SF49">
    <property type="entry name" value="MITOCHONDRIAL-PROCESSING PEPTIDASE SUBUNIT ALPHA"/>
    <property type="match status" value="1"/>
</dbReference>
<feature type="domain" description="Peptidase M16 C-terminal" evidence="3">
    <location>
        <begin position="684"/>
        <end position="863"/>
    </location>
</feature>
<sequence length="960" mass="103102">MSVVASRSFRPRALLRQGVLAFALAAALGGGFYAPAVQAEAVAPTTTGVDIAFQQFTLPNGLRVIVHEDHKAPIVAVNLWYHVGSLAEPAGRSGFAHLFEHLMFNGSENNPGEYFEPFEQAGATDMNGTTNTDRTNYFENVPTTALDMALWMESDRMGHLLGAIDQATLDEQRGVVQNEKRQGMNQPYGQLREVVAHTMYPEGHPYHHTTIGSMNDLNAASLEDVKTWFRTWYGPNNAVLVLAGDIDLATAKAKAAKYFGDIPATPTMQQPAVDIAPLAQSGRTVLEDKVPQVMVRRMWNVPQVGSRDSDLLDLFSAVLGGSASSRLDTRLVHQDKIADSVSTANYGAQLSGSFIMNAMVKQGVEQARVEAALDEELQRLLRDGPSAAELARAKTVYRAGFIRGIERIGGFGGKADVLASCAIYTADPGCFRDNLRNIDSATPEQVRDVARQWLGKPSHTFVVVPGERKPLAEAPAVKPAPFALPAVDARFTTAASDVDRSQGVPDVASFPTLKFPALQHATLRNGSKLILAERHDIPVVNLGYSFDGGYAADRGGKLGTAAFTMGMLDEGAAGLGALDFASREEDLGAEISASANLDGGNASLSALKRNLDPSLALFADMLRQPRFDQAEIDRVKAQWIAGIAQEKARPNSAALRVLPPLLYGSDHPYGIPFTGSGTEAAIASLSRDDLLAYQRAWLRPEQATVIVVGDTTLAEIVPLLDKHFGDWKGDGEAAKADAVAKVARPLQPRVFLIDQPGAVQANIFTGELMPSNTDPASVRLGMANQVLGGDFTARLNMNLREDKHWSYGAHSMLASALGQRPWLAYAPVQIDKTAESLQEMQREIAQFGSGQAPATEAEVAKVVANELRSQPGAYETAEAVMGTISDMVEFGRPDDWVQQRNAQIAAMTPAQVNEAAKAIDAKALTWVVVGDLSKIEQPVRALKLGEVSVVDADGKPVAGK</sequence>
<gene>
    <name evidence="4" type="ORF">MQC88_09630</name>
</gene>
<dbReference type="Gene3D" id="3.30.830.10">
    <property type="entry name" value="Metalloenzyme, LuxS/M16 peptidase-like"/>
    <property type="match status" value="4"/>
</dbReference>
<dbReference type="Pfam" id="PF05193">
    <property type="entry name" value="Peptidase_M16_C"/>
    <property type="match status" value="2"/>
</dbReference>
<protein>
    <submittedName>
        <fullName evidence="4">Insulinase family protein</fullName>
    </submittedName>
</protein>
<proteinExistence type="inferred from homology"/>
<dbReference type="Proteomes" id="UP001165423">
    <property type="component" value="Unassembled WGS sequence"/>
</dbReference>
<dbReference type="InterPro" id="IPR011249">
    <property type="entry name" value="Metalloenz_LuxS/M16"/>
</dbReference>
<comment type="caution">
    <text evidence="4">The sequence shown here is derived from an EMBL/GenBank/DDBJ whole genome shotgun (WGS) entry which is preliminary data.</text>
</comment>
<dbReference type="InterPro" id="IPR007863">
    <property type="entry name" value="Peptidase_M16_C"/>
</dbReference>
<evidence type="ECO:0000259" key="3">
    <source>
        <dbReference type="Pfam" id="PF05193"/>
    </source>
</evidence>
<feature type="domain" description="Peptidase M16 C-terminal" evidence="3">
    <location>
        <begin position="221"/>
        <end position="395"/>
    </location>
</feature>
<reference evidence="4 5" key="1">
    <citation type="submission" date="2022-03" db="EMBL/GenBank/DDBJ databases">
        <title>Luteimonas soily sp. nov., a novel bacterium isolated from the soil.</title>
        <authorList>
            <person name="Zhang X."/>
        </authorList>
    </citation>
    <scope>NUCLEOTIDE SEQUENCE [LARGE SCALE GENOMIC DNA]</scope>
    <source>
        <strain evidence="4 5">50</strain>
    </source>
</reference>
<feature type="domain" description="Peptidase M16 N-terminal" evidence="2">
    <location>
        <begin position="63"/>
        <end position="200"/>
    </location>
</feature>
<accession>A0ABT0A5C3</accession>
<feature type="domain" description="Peptidase M16 N-terminal" evidence="2">
    <location>
        <begin position="533"/>
        <end position="646"/>
    </location>
</feature>
<dbReference type="Pfam" id="PF00675">
    <property type="entry name" value="Peptidase_M16"/>
    <property type="match status" value="2"/>
</dbReference>
<dbReference type="EMBL" id="JALGCL010000003">
    <property type="protein sequence ID" value="MCJ0826203.1"/>
    <property type="molecule type" value="Genomic_DNA"/>
</dbReference>
<organism evidence="4 5">
    <name type="scientific">Cognatiluteimonas sedimenti</name>
    <dbReference type="NCBI Taxonomy" id="2927791"/>
    <lineage>
        <taxon>Bacteria</taxon>
        <taxon>Pseudomonadati</taxon>
        <taxon>Pseudomonadota</taxon>
        <taxon>Gammaproteobacteria</taxon>
        <taxon>Lysobacterales</taxon>
        <taxon>Lysobacteraceae</taxon>
        <taxon>Cognatiluteimonas</taxon>
    </lineage>
</organism>
<dbReference type="SUPFAM" id="SSF63411">
    <property type="entry name" value="LuxS/MPP-like metallohydrolase"/>
    <property type="match status" value="4"/>
</dbReference>
<dbReference type="InterPro" id="IPR011765">
    <property type="entry name" value="Pept_M16_N"/>
</dbReference>
<evidence type="ECO:0000313" key="4">
    <source>
        <dbReference type="EMBL" id="MCJ0826203.1"/>
    </source>
</evidence>
<evidence type="ECO:0000256" key="1">
    <source>
        <dbReference type="ARBA" id="ARBA00007261"/>
    </source>
</evidence>
<comment type="similarity">
    <text evidence="1">Belongs to the peptidase M16 family.</text>
</comment>
<evidence type="ECO:0000313" key="5">
    <source>
        <dbReference type="Proteomes" id="UP001165423"/>
    </source>
</evidence>
<dbReference type="PANTHER" id="PTHR11851">
    <property type="entry name" value="METALLOPROTEASE"/>
    <property type="match status" value="1"/>
</dbReference>
<name>A0ABT0A5C3_9GAMM</name>
<dbReference type="InterPro" id="IPR050361">
    <property type="entry name" value="MPP/UQCRC_Complex"/>
</dbReference>